<proteinExistence type="predicted"/>
<protein>
    <submittedName>
        <fullName evidence="1">Uncharacterized protein</fullName>
    </submittedName>
</protein>
<dbReference type="EMBL" id="CAACVJ010000434">
    <property type="protein sequence ID" value="VEP16721.1"/>
    <property type="molecule type" value="Genomic_DNA"/>
</dbReference>
<sequence>MIDKEKPAYSLFSHNKDIICSFFLFAHSFAELFEIGYK</sequence>
<reference evidence="1 2" key="1">
    <citation type="submission" date="2019-01" db="EMBL/GenBank/DDBJ databases">
        <authorList>
            <person name="Brito A."/>
        </authorList>
    </citation>
    <scope>NUCLEOTIDE SEQUENCE [LARGE SCALE GENOMIC DNA]</scope>
    <source>
        <strain evidence="1">1</strain>
    </source>
</reference>
<evidence type="ECO:0000313" key="1">
    <source>
        <dbReference type="EMBL" id="VEP16721.1"/>
    </source>
</evidence>
<dbReference type="AlphaFoldDB" id="A0A563VZ60"/>
<evidence type="ECO:0000313" key="2">
    <source>
        <dbReference type="Proteomes" id="UP000320055"/>
    </source>
</evidence>
<keyword evidence="2" id="KW-1185">Reference proteome</keyword>
<dbReference type="Proteomes" id="UP000320055">
    <property type="component" value="Unassembled WGS sequence"/>
</dbReference>
<organism evidence="1 2">
    <name type="scientific">Hyella patelloides LEGE 07179</name>
    <dbReference type="NCBI Taxonomy" id="945734"/>
    <lineage>
        <taxon>Bacteria</taxon>
        <taxon>Bacillati</taxon>
        <taxon>Cyanobacteriota</taxon>
        <taxon>Cyanophyceae</taxon>
        <taxon>Pleurocapsales</taxon>
        <taxon>Hyellaceae</taxon>
        <taxon>Hyella</taxon>
    </lineage>
</organism>
<gene>
    <name evidence="1" type="ORF">H1P_490003</name>
</gene>
<name>A0A563VZ60_9CYAN</name>
<accession>A0A563VZ60</accession>